<dbReference type="Proteomes" id="UP000663877">
    <property type="component" value="Unassembled WGS sequence"/>
</dbReference>
<organism evidence="2 4">
    <name type="scientific">Adineta steineri</name>
    <dbReference type="NCBI Taxonomy" id="433720"/>
    <lineage>
        <taxon>Eukaryota</taxon>
        <taxon>Metazoa</taxon>
        <taxon>Spiralia</taxon>
        <taxon>Gnathifera</taxon>
        <taxon>Rotifera</taxon>
        <taxon>Eurotatoria</taxon>
        <taxon>Bdelloidea</taxon>
        <taxon>Adinetida</taxon>
        <taxon>Adinetidae</taxon>
        <taxon>Adineta</taxon>
    </lineage>
</organism>
<proteinExistence type="predicted"/>
<dbReference type="Proteomes" id="UP000663832">
    <property type="component" value="Unassembled WGS sequence"/>
</dbReference>
<reference evidence="2" key="1">
    <citation type="submission" date="2021-02" db="EMBL/GenBank/DDBJ databases">
        <authorList>
            <person name="Nowell W R."/>
        </authorList>
    </citation>
    <scope>NUCLEOTIDE SEQUENCE</scope>
</reference>
<dbReference type="EMBL" id="CAJNOI010000145">
    <property type="protein sequence ID" value="CAF1126872.1"/>
    <property type="molecule type" value="Genomic_DNA"/>
</dbReference>
<comment type="caution">
    <text evidence="2">The sequence shown here is derived from an EMBL/GenBank/DDBJ whole genome shotgun (WGS) entry which is preliminary data.</text>
</comment>
<evidence type="ECO:0000313" key="4">
    <source>
        <dbReference type="Proteomes" id="UP000663832"/>
    </source>
</evidence>
<evidence type="ECO:0000313" key="2">
    <source>
        <dbReference type="EMBL" id="CAF1527338.1"/>
    </source>
</evidence>
<keyword evidence="4" id="KW-1185">Reference proteome</keyword>
<accession>A0A815V9Y4</accession>
<evidence type="ECO:0000313" key="1">
    <source>
        <dbReference type="EMBL" id="CAF1126872.1"/>
    </source>
</evidence>
<evidence type="ECO:0000313" key="3">
    <source>
        <dbReference type="EMBL" id="CAF1527658.1"/>
    </source>
</evidence>
<dbReference type="OrthoDB" id="10029713at2759"/>
<dbReference type="AlphaFoldDB" id="A0A815V9Y4"/>
<sequence>MKYLKHARFYERIVIIVVISHDEEETFITTENVSRLYQYRQIQMMITISFTNIKDDHINIILSINTQDNASKEIQKFQDYQSLIVQLQQLMDEAEDFDDGLFAVFNQREKALRDVRQELGAFVWGQSYRGQFIYPPKSSQNT</sequence>
<dbReference type="EMBL" id="CAJNOM010000630">
    <property type="protein sequence ID" value="CAF1527338.1"/>
    <property type="molecule type" value="Genomic_DNA"/>
</dbReference>
<protein>
    <submittedName>
        <fullName evidence="2">Uncharacterized protein</fullName>
    </submittedName>
</protein>
<gene>
    <name evidence="1" type="ORF">BJG266_LOCUS22774</name>
    <name evidence="2" type="ORF">QVE165_LOCUS45239</name>
    <name evidence="3" type="ORF">QVE165_LOCUS45261</name>
</gene>
<dbReference type="EMBL" id="CAJNOM010000631">
    <property type="protein sequence ID" value="CAF1527658.1"/>
    <property type="molecule type" value="Genomic_DNA"/>
</dbReference>
<name>A0A815V9Y4_9BILA</name>